<dbReference type="RefSeq" id="WP_108948836.1">
    <property type="nucleotide sequence ID" value="NZ_CP022187.1"/>
</dbReference>
<dbReference type="Gene3D" id="3.40.50.620">
    <property type="entry name" value="HUPs"/>
    <property type="match status" value="1"/>
</dbReference>
<dbReference type="SUPFAM" id="SSF52374">
    <property type="entry name" value="Nucleotidylyl transferase"/>
    <property type="match status" value="1"/>
</dbReference>
<dbReference type="SMART" id="SM00904">
    <property type="entry name" value="Flavokinase"/>
    <property type="match status" value="1"/>
</dbReference>
<dbReference type="InterPro" id="IPR002606">
    <property type="entry name" value="Riboflavin_kinase_bac"/>
</dbReference>
<dbReference type="GO" id="GO:0008531">
    <property type="term" value="F:riboflavin kinase activity"/>
    <property type="evidence" value="ECO:0007669"/>
    <property type="project" value="UniProtKB-UniRule"/>
</dbReference>
<evidence type="ECO:0000256" key="4">
    <source>
        <dbReference type="ARBA" id="ARBA00022630"/>
    </source>
</evidence>
<dbReference type="EC" id="2.7.7.2" evidence="15"/>
<keyword evidence="8 15" id="KW-0547">Nucleotide-binding</keyword>
<dbReference type="PANTHER" id="PTHR22749:SF6">
    <property type="entry name" value="RIBOFLAVIN KINASE"/>
    <property type="match status" value="1"/>
</dbReference>
<dbReference type="EMBL" id="CP022187">
    <property type="protein sequence ID" value="AWI75128.1"/>
    <property type="molecule type" value="Genomic_DNA"/>
</dbReference>
<evidence type="ECO:0000256" key="2">
    <source>
        <dbReference type="ARBA" id="ARBA00004726"/>
    </source>
</evidence>
<comment type="function">
    <text evidence="1">Catalyzes the phosphorylation of riboflavin to FMN followed by the adenylation of FMN to FAD.</text>
</comment>
<evidence type="ECO:0000256" key="10">
    <source>
        <dbReference type="ARBA" id="ARBA00022827"/>
    </source>
</evidence>
<keyword evidence="11 15" id="KW-0067">ATP-binding</keyword>
<dbReference type="UniPathway" id="UPA00276">
    <property type="reaction ID" value="UER00406"/>
</dbReference>
<name>A0A2U8GNQ4_9RHOO</name>
<dbReference type="InterPro" id="IPR014729">
    <property type="entry name" value="Rossmann-like_a/b/a_fold"/>
</dbReference>
<evidence type="ECO:0000313" key="17">
    <source>
        <dbReference type="EMBL" id="AWI75128.1"/>
    </source>
</evidence>
<dbReference type="EC" id="2.7.1.26" evidence="15"/>
<keyword evidence="7 15" id="KW-0548">Nucleotidyltransferase</keyword>
<dbReference type="GO" id="GO:0009398">
    <property type="term" value="P:FMN biosynthetic process"/>
    <property type="evidence" value="ECO:0007669"/>
    <property type="project" value="UniProtKB-UniRule"/>
</dbReference>
<evidence type="ECO:0000256" key="14">
    <source>
        <dbReference type="ARBA" id="ARBA00049494"/>
    </source>
</evidence>
<evidence type="ECO:0000259" key="16">
    <source>
        <dbReference type="SMART" id="SM00904"/>
    </source>
</evidence>
<dbReference type="NCBIfam" id="NF004162">
    <property type="entry name" value="PRK05627.1-5"/>
    <property type="match status" value="1"/>
</dbReference>
<protein>
    <recommendedName>
        <fullName evidence="15">Riboflavin biosynthesis protein</fullName>
    </recommendedName>
    <domain>
        <recommendedName>
            <fullName evidence="15">Riboflavin kinase</fullName>
            <ecNumber evidence="15">2.7.1.26</ecNumber>
        </recommendedName>
        <alternativeName>
            <fullName evidence="15">Flavokinase</fullName>
        </alternativeName>
    </domain>
    <domain>
        <recommendedName>
            <fullName evidence="15">FMN adenylyltransferase</fullName>
            <ecNumber evidence="15">2.7.7.2</ecNumber>
        </recommendedName>
        <alternativeName>
            <fullName evidence="15">FAD pyrophosphorylase</fullName>
        </alternativeName>
        <alternativeName>
            <fullName evidence="15">FAD synthase</fullName>
        </alternativeName>
    </domain>
</protein>
<dbReference type="NCBIfam" id="TIGR00083">
    <property type="entry name" value="ribF"/>
    <property type="match status" value="1"/>
</dbReference>
<evidence type="ECO:0000256" key="11">
    <source>
        <dbReference type="ARBA" id="ARBA00022840"/>
    </source>
</evidence>
<dbReference type="KEGG" id="acom:CEW83_07805"/>
<evidence type="ECO:0000256" key="5">
    <source>
        <dbReference type="ARBA" id="ARBA00022643"/>
    </source>
</evidence>
<comment type="catalytic activity">
    <reaction evidence="13 15">
        <text>riboflavin + ATP = FMN + ADP + H(+)</text>
        <dbReference type="Rhea" id="RHEA:14357"/>
        <dbReference type="ChEBI" id="CHEBI:15378"/>
        <dbReference type="ChEBI" id="CHEBI:30616"/>
        <dbReference type="ChEBI" id="CHEBI:57986"/>
        <dbReference type="ChEBI" id="CHEBI:58210"/>
        <dbReference type="ChEBI" id="CHEBI:456216"/>
        <dbReference type="EC" id="2.7.1.26"/>
    </reaction>
</comment>
<dbReference type="NCBIfam" id="NF004163">
    <property type="entry name" value="PRK05627.1-6"/>
    <property type="match status" value="1"/>
</dbReference>
<sequence>MQVFRGFPEQAKEACVLTIGNFDGLHRGHQALLKQLTDKAGALGVPAVVLTFEPHPREYFAPDKAPARLASLREKLQLLATSGVDRVHVCRFDARFSAQSASSFIEDVLVKGLAVRHLFIGDDFRFGAGRKGDFAMLQAAGRDFGFGVESMPTLAVAGERASSSAVRSALADGDLEHAAQLLGRPYSIAGRVVHGDKIGRQLGFPTLNIQLKHRRPPLSGVFAVSVEGLEGGRLAGVANVGVRPTATDAGRARLEVHLLNWSGDCYGAHPRIHFLLKIRDEMKFASLDELKTQIARDADTARDWFALNPNCLLG</sequence>
<dbReference type="PIRSF" id="PIRSF004491">
    <property type="entry name" value="FAD_Synth"/>
    <property type="match status" value="1"/>
</dbReference>
<dbReference type="InterPro" id="IPR015865">
    <property type="entry name" value="Riboflavin_kinase_bac/euk"/>
</dbReference>
<dbReference type="Pfam" id="PF06574">
    <property type="entry name" value="FAD_syn"/>
    <property type="match status" value="1"/>
</dbReference>
<dbReference type="Proteomes" id="UP000244930">
    <property type="component" value="Chromosome"/>
</dbReference>
<dbReference type="GO" id="GO:0006747">
    <property type="term" value="P:FAD biosynthetic process"/>
    <property type="evidence" value="ECO:0007669"/>
    <property type="project" value="UniProtKB-UniRule"/>
</dbReference>
<organism evidence="17 18">
    <name type="scientific">Parazoarcus communis</name>
    <dbReference type="NCBI Taxonomy" id="41977"/>
    <lineage>
        <taxon>Bacteria</taxon>
        <taxon>Pseudomonadati</taxon>
        <taxon>Pseudomonadota</taxon>
        <taxon>Betaproteobacteria</taxon>
        <taxon>Rhodocyclales</taxon>
        <taxon>Zoogloeaceae</taxon>
        <taxon>Parazoarcus</taxon>
    </lineage>
</organism>
<comment type="pathway">
    <text evidence="3 15">Cofactor biosynthesis; FMN biosynthesis; FMN from riboflavin (ATP route): step 1/1.</text>
</comment>
<dbReference type="Pfam" id="PF01687">
    <property type="entry name" value="Flavokinase"/>
    <property type="match status" value="1"/>
</dbReference>
<keyword evidence="4 15" id="KW-0285">Flavoprotein</keyword>
<comment type="catalytic activity">
    <reaction evidence="14 15">
        <text>FMN + ATP + H(+) = FAD + diphosphate</text>
        <dbReference type="Rhea" id="RHEA:17237"/>
        <dbReference type="ChEBI" id="CHEBI:15378"/>
        <dbReference type="ChEBI" id="CHEBI:30616"/>
        <dbReference type="ChEBI" id="CHEBI:33019"/>
        <dbReference type="ChEBI" id="CHEBI:57692"/>
        <dbReference type="ChEBI" id="CHEBI:58210"/>
        <dbReference type="EC" id="2.7.7.2"/>
    </reaction>
</comment>
<evidence type="ECO:0000313" key="18">
    <source>
        <dbReference type="Proteomes" id="UP000244930"/>
    </source>
</evidence>
<dbReference type="NCBIfam" id="NF004160">
    <property type="entry name" value="PRK05627.1-3"/>
    <property type="match status" value="1"/>
</dbReference>
<evidence type="ECO:0000256" key="8">
    <source>
        <dbReference type="ARBA" id="ARBA00022741"/>
    </source>
</evidence>
<keyword evidence="9 15" id="KW-0418">Kinase</keyword>
<feature type="domain" description="Riboflavin kinase" evidence="16">
    <location>
        <begin position="181"/>
        <end position="306"/>
    </location>
</feature>
<evidence type="ECO:0000256" key="3">
    <source>
        <dbReference type="ARBA" id="ARBA00005201"/>
    </source>
</evidence>
<dbReference type="UniPathway" id="UPA00277">
    <property type="reaction ID" value="UER00407"/>
</dbReference>
<keyword evidence="5 15" id="KW-0288">FMN</keyword>
<evidence type="ECO:0000256" key="6">
    <source>
        <dbReference type="ARBA" id="ARBA00022679"/>
    </source>
</evidence>
<dbReference type="GO" id="GO:0003919">
    <property type="term" value="F:FMN adenylyltransferase activity"/>
    <property type="evidence" value="ECO:0007669"/>
    <property type="project" value="UniProtKB-UniRule"/>
</dbReference>
<dbReference type="AlphaFoldDB" id="A0A2U8GNQ4"/>
<dbReference type="CDD" id="cd02064">
    <property type="entry name" value="FAD_synthetase_N"/>
    <property type="match status" value="1"/>
</dbReference>
<keyword evidence="10 15" id="KW-0274">FAD</keyword>
<dbReference type="NCBIfam" id="NF004159">
    <property type="entry name" value="PRK05627.1-2"/>
    <property type="match status" value="1"/>
</dbReference>
<gene>
    <name evidence="17" type="primary">ribF</name>
    <name evidence="17" type="ORF">CEW83_07805</name>
</gene>
<dbReference type="Gene3D" id="2.40.30.30">
    <property type="entry name" value="Riboflavin kinase-like"/>
    <property type="match status" value="1"/>
</dbReference>
<comment type="pathway">
    <text evidence="2 15">Cofactor biosynthesis; FAD biosynthesis; FAD from FMN: step 1/1.</text>
</comment>
<evidence type="ECO:0000256" key="1">
    <source>
        <dbReference type="ARBA" id="ARBA00002121"/>
    </source>
</evidence>
<evidence type="ECO:0000256" key="13">
    <source>
        <dbReference type="ARBA" id="ARBA00047880"/>
    </source>
</evidence>
<evidence type="ECO:0000256" key="15">
    <source>
        <dbReference type="PIRNR" id="PIRNR004491"/>
    </source>
</evidence>
<evidence type="ECO:0000256" key="7">
    <source>
        <dbReference type="ARBA" id="ARBA00022695"/>
    </source>
</evidence>
<dbReference type="PANTHER" id="PTHR22749">
    <property type="entry name" value="RIBOFLAVIN KINASE/FMN ADENYLYLTRANSFERASE"/>
    <property type="match status" value="1"/>
</dbReference>
<dbReference type="InterPro" id="IPR023465">
    <property type="entry name" value="Riboflavin_kinase_dom_sf"/>
</dbReference>
<keyword evidence="6 15" id="KW-0808">Transferase</keyword>
<comment type="similarity">
    <text evidence="15">Belongs to the ribF family.</text>
</comment>
<proteinExistence type="inferred from homology"/>
<evidence type="ECO:0000256" key="9">
    <source>
        <dbReference type="ARBA" id="ARBA00022777"/>
    </source>
</evidence>
<dbReference type="GO" id="GO:0009231">
    <property type="term" value="P:riboflavin biosynthetic process"/>
    <property type="evidence" value="ECO:0007669"/>
    <property type="project" value="InterPro"/>
</dbReference>
<keyword evidence="18" id="KW-1185">Reference proteome</keyword>
<dbReference type="InterPro" id="IPR023468">
    <property type="entry name" value="Riboflavin_kinase"/>
</dbReference>
<evidence type="ECO:0000256" key="12">
    <source>
        <dbReference type="ARBA" id="ARBA00023268"/>
    </source>
</evidence>
<dbReference type="SUPFAM" id="SSF82114">
    <property type="entry name" value="Riboflavin kinase-like"/>
    <property type="match status" value="1"/>
</dbReference>
<accession>A0A2U8GNQ4</accession>
<reference evidence="17 18" key="1">
    <citation type="submission" date="2017-06" db="EMBL/GenBank/DDBJ databases">
        <title>Azoarcus.</title>
        <authorList>
            <person name="Woo J.-H."/>
            <person name="Kim H.-S."/>
        </authorList>
    </citation>
    <scope>NUCLEOTIDE SEQUENCE [LARGE SCALE GENOMIC DNA]</scope>
    <source>
        <strain evidence="17 18">TSPY31</strain>
    </source>
</reference>
<dbReference type="InterPro" id="IPR015864">
    <property type="entry name" value="FAD_synthase"/>
</dbReference>
<dbReference type="GO" id="GO:0005524">
    <property type="term" value="F:ATP binding"/>
    <property type="evidence" value="ECO:0007669"/>
    <property type="project" value="UniProtKB-UniRule"/>
</dbReference>
<dbReference type="FunFam" id="3.40.50.620:FF:000021">
    <property type="entry name" value="Riboflavin biosynthesis protein"/>
    <property type="match status" value="1"/>
</dbReference>
<keyword evidence="12" id="KW-0511">Multifunctional enzyme</keyword>